<dbReference type="EMBL" id="STGW01000011">
    <property type="protein sequence ID" value="THV10079.1"/>
    <property type="molecule type" value="Genomic_DNA"/>
</dbReference>
<dbReference type="Gene3D" id="3.10.180.10">
    <property type="entry name" value="2,3-Dihydroxybiphenyl 1,2-Dioxygenase, domain 1"/>
    <property type="match status" value="2"/>
</dbReference>
<name>A0A4S8N5A2_9ACTN</name>
<dbReference type="Proteomes" id="UP000307087">
    <property type="component" value="Unassembled WGS sequence"/>
</dbReference>
<keyword evidence="3" id="KW-1185">Reference proteome</keyword>
<dbReference type="RefSeq" id="WP_136563672.1">
    <property type="nucleotide sequence ID" value="NZ_STGW01000011.1"/>
</dbReference>
<dbReference type="Pfam" id="PF18029">
    <property type="entry name" value="Glyoxalase_6"/>
    <property type="match status" value="2"/>
</dbReference>
<gene>
    <name evidence="2" type="ORF">E9934_14790</name>
</gene>
<dbReference type="PROSITE" id="PS51819">
    <property type="entry name" value="VOC"/>
    <property type="match status" value="1"/>
</dbReference>
<evidence type="ECO:0000313" key="3">
    <source>
        <dbReference type="Proteomes" id="UP000307087"/>
    </source>
</evidence>
<dbReference type="InterPro" id="IPR037523">
    <property type="entry name" value="VOC_core"/>
</dbReference>
<dbReference type="SUPFAM" id="SSF54593">
    <property type="entry name" value="Glyoxalase/Bleomycin resistance protein/Dihydroxybiphenyl dioxygenase"/>
    <property type="match status" value="1"/>
</dbReference>
<reference evidence="2 3" key="1">
    <citation type="journal article" date="2009" name="Int. J. Syst. Evol. Microbiol.">
        <title>Nocardioides caeni sp. nov., isolated from wastewater.</title>
        <authorList>
            <person name="Yoon J.H."/>
            <person name="Kang S.J."/>
            <person name="Park S."/>
            <person name="Kim W."/>
            <person name="Oh T.K."/>
        </authorList>
    </citation>
    <scope>NUCLEOTIDE SEQUENCE [LARGE SCALE GENOMIC DNA]</scope>
    <source>
        <strain evidence="2 3">DSM 23134</strain>
    </source>
</reference>
<dbReference type="InterPro" id="IPR029068">
    <property type="entry name" value="Glyas_Bleomycin-R_OHBP_Dase"/>
</dbReference>
<dbReference type="InterPro" id="IPR041581">
    <property type="entry name" value="Glyoxalase_6"/>
</dbReference>
<dbReference type="PANTHER" id="PTHR35908">
    <property type="entry name" value="HYPOTHETICAL FUSION PROTEIN"/>
    <property type="match status" value="1"/>
</dbReference>
<dbReference type="PANTHER" id="PTHR35908:SF1">
    <property type="entry name" value="CONSERVED PROTEIN"/>
    <property type="match status" value="1"/>
</dbReference>
<protein>
    <submittedName>
        <fullName evidence="2">VOC family protein</fullName>
    </submittedName>
</protein>
<evidence type="ECO:0000259" key="1">
    <source>
        <dbReference type="PROSITE" id="PS51819"/>
    </source>
</evidence>
<organism evidence="2 3">
    <name type="scientific">Nocardioides caeni</name>
    <dbReference type="NCBI Taxonomy" id="574700"/>
    <lineage>
        <taxon>Bacteria</taxon>
        <taxon>Bacillati</taxon>
        <taxon>Actinomycetota</taxon>
        <taxon>Actinomycetes</taxon>
        <taxon>Propionibacteriales</taxon>
        <taxon>Nocardioidaceae</taxon>
        <taxon>Nocardioides</taxon>
    </lineage>
</organism>
<feature type="domain" description="VOC" evidence="1">
    <location>
        <begin position="96"/>
        <end position="207"/>
    </location>
</feature>
<comment type="caution">
    <text evidence="2">The sequence shown here is derived from an EMBL/GenBank/DDBJ whole genome shotgun (WGS) entry which is preliminary data.</text>
</comment>
<dbReference type="AlphaFoldDB" id="A0A4S8N5A2"/>
<sequence>MFLENVVFDAVQPRVVGRFWEDLLGLQQLTDEEAGYETRLAVPDGPELDLCFQQVGEPPTGPSRLTLEVVGPATLTADPEGNPVRADEDAALADGPLRGLALEVADVARELAFWTWLTGWHHDPAVTDALRHPTGRGPLLRLVPETAPEDGKNRVHLALRLEPGDDVTAIVAAITARGGSEFHPDWGDLPWRHFRDPGGNEFCLLPAPKDP</sequence>
<dbReference type="OrthoDB" id="15077at2"/>
<accession>A0A4S8N5A2</accession>
<proteinExistence type="predicted"/>
<evidence type="ECO:0000313" key="2">
    <source>
        <dbReference type="EMBL" id="THV10079.1"/>
    </source>
</evidence>